<dbReference type="PROSITE" id="PS51353">
    <property type="entry name" value="ARSC"/>
    <property type="match status" value="1"/>
</dbReference>
<reference evidence="3 4" key="1">
    <citation type="journal article" date="2012" name="J. Bacteriol.">
        <title>Genome Sequence of Idiomarina xiamenensis Type Strain 10-D-4.</title>
        <authorList>
            <person name="Lai Q."/>
            <person name="Wang L."/>
            <person name="Wang W."/>
            <person name="Shao Z."/>
        </authorList>
    </citation>
    <scope>NUCLEOTIDE SEQUENCE [LARGE SCALE GENOMIC DNA]</scope>
    <source>
        <strain evidence="3 4">10-D-4</strain>
    </source>
</reference>
<dbReference type="PANTHER" id="PTHR30041">
    <property type="entry name" value="ARSENATE REDUCTASE"/>
    <property type="match status" value="1"/>
</dbReference>
<dbReference type="InterPro" id="IPR036249">
    <property type="entry name" value="Thioredoxin-like_sf"/>
</dbReference>
<dbReference type="Gene3D" id="3.40.30.10">
    <property type="entry name" value="Glutaredoxin"/>
    <property type="match status" value="1"/>
</dbReference>
<dbReference type="PATRIC" id="fig|740709.3.peg.296"/>
<dbReference type="RefSeq" id="WP_008487263.1">
    <property type="nucleotide sequence ID" value="NZ_AMRG01000002.1"/>
</dbReference>
<dbReference type="SUPFAM" id="SSF52833">
    <property type="entry name" value="Thioredoxin-like"/>
    <property type="match status" value="1"/>
</dbReference>
<dbReference type="NCBIfam" id="TIGR01617">
    <property type="entry name" value="arsC_related"/>
    <property type="match status" value="1"/>
</dbReference>
<evidence type="ECO:0000313" key="4">
    <source>
        <dbReference type="Proteomes" id="UP000014115"/>
    </source>
</evidence>
<name>K2JTU9_9GAMM</name>
<dbReference type="InterPro" id="IPR006504">
    <property type="entry name" value="Tscrpt_reg_Spx/MgsR"/>
</dbReference>
<dbReference type="STRING" id="740709.A10D4_01477"/>
<organism evidence="3 4">
    <name type="scientific">Idiomarina xiamenensis 10-D-4</name>
    <dbReference type="NCBI Taxonomy" id="740709"/>
    <lineage>
        <taxon>Bacteria</taxon>
        <taxon>Pseudomonadati</taxon>
        <taxon>Pseudomonadota</taxon>
        <taxon>Gammaproteobacteria</taxon>
        <taxon>Alteromonadales</taxon>
        <taxon>Idiomarinaceae</taxon>
        <taxon>Idiomarina</taxon>
    </lineage>
</organism>
<evidence type="ECO:0000256" key="2">
    <source>
        <dbReference type="PROSITE-ProRule" id="PRU01282"/>
    </source>
</evidence>
<keyword evidence="4" id="KW-1185">Reference proteome</keyword>
<evidence type="ECO:0000313" key="3">
    <source>
        <dbReference type="EMBL" id="EKE86871.1"/>
    </source>
</evidence>
<dbReference type="Proteomes" id="UP000014115">
    <property type="component" value="Unassembled WGS sequence"/>
</dbReference>
<dbReference type="AlphaFoldDB" id="K2JTU9"/>
<proteinExistence type="inferred from homology"/>
<dbReference type="CDD" id="cd03035">
    <property type="entry name" value="ArsC_Yffb"/>
    <property type="match status" value="1"/>
</dbReference>
<comment type="caution">
    <text evidence="3">The sequence shown here is derived from an EMBL/GenBank/DDBJ whole genome shotgun (WGS) entry which is preliminary data.</text>
</comment>
<dbReference type="Pfam" id="PF03960">
    <property type="entry name" value="ArsC"/>
    <property type="match status" value="1"/>
</dbReference>
<gene>
    <name evidence="3" type="ORF">A10D4_01477</name>
</gene>
<dbReference type="EMBL" id="AMRG01000002">
    <property type="protein sequence ID" value="EKE86871.1"/>
    <property type="molecule type" value="Genomic_DNA"/>
</dbReference>
<evidence type="ECO:0008006" key="5">
    <source>
        <dbReference type="Google" id="ProtNLM"/>
    </source>
</evidence>
<dbReference type="NCBIfam" id="NF008107">
    <property type="entry name" value="PRK10853.1"/>
    <property type="match status" value="1"/>
</dbReference>
<dbReference type="InterPro" id="IPR006660">
    <property type="entry name" value="Arsenate_reductase-like"/>
</dbReference>
<accession>K2JTU9</accession>
<evidence type="ECO:0000256" key="1">
    <source>
        <dbReference type="ARBA" id="ARBA00007198"/>
    </source>
</evidence>
<dbReference type="eggNOG" id="COG1393">
    <property type="taxonomic scope" value="Bacteria"/>
</dbReference>
<dbReference type="OrthoDB" id="9803749at2"/>
<protein>
    <recommendedName>
        <fullName evidence="5">Arsenate reductase</fullName>
    </recommendedName>
</protein>
<comment type="similarity">
    <text evidence="1 2">Belongs to the ArsC family.</text>
</comment>
<dbReference type="PANTHER" id="PTHR30041:SF8">
    <property type="entry name" value="PROTEIN YFFB"/>
    <property type="match status" value="1"/>
</dbReference>
<sequence>MSVEVYGINNCDTVKKARRWLEQQQIEYRFHDFRKDGLEKSQLDEWCEQLGWQNVINRRSTSWRELDDETKQALNEAKAKQLMLNKPTLIKRPILNDGEQILNGFNEKAWEQVLR</sequence>